<feature type="transmembrane region" description="Helical" evidence="13">
    <location>
        <begin position="12"/>
        <end position="31"/>
    </location>
</feature>
<dbReference type="GO" id="GO:0015078">
    <property type="term" value="F:proton transmembrane transporter activity"/>
    <property type="evidence" value="ECO:0007669"/>
    <property type="project" value="InterPro"/>
</dbReference>
<keyword evidence="7 12" id="KW-0375">Hydrogen ion transport</keyword>
<dbReference type="InterPro" id="IPR001421">
    <property type="entry name" value="ATP8_metazoa"/>
</dbReference>
<evidence type="ECO:0000256" key="3">
    <source>
        <dbReference type="ARBA" id="ARBA00011291"/>
    </source>
</evidence>
<accession>B6E4Y0</accession>
<keyword evidence="4 12" id="KW-0813">Transport</keyword>
<evidence type="ECO:0000256" key="12">
    <source>
        <dbReference type="RuleBase" id="RU003661"/>
    </source>
</evidence>
<evidence type="ECO:0000256" key="6">
    <source>
        <dbReference type="ARBA" id="ARBA00022692"/>
    </source>
</evidence>
<name>B6E4Y0_9NEOP</name>
<organism evidence="14">
    <name type="scientific">Myrmeleon immaculatus</name>
    <dbReference type="NCBI Taxonomy" id="50438"/>
    <lineage>
        <taxon>Eukaryota</taxon>
        <taxon>Metazoa</taxon>
        <taxon>Ecdysozoa</taxon>
        <taxon>Arthropoda</taxon>
        <taxon>Hexapoda</taxon>
        <taxon>Insecta</taxon>
        <taxon>Pterygota</taxon>
        <taxon>Neoptera</taxon>
        <taxon>Endopterygota</taxon>
        <taxon>Neuroptera</taxon>
        <taxon>Myrmeleontiformia</taxon>
        <taxon>Myrmeleontidae</taxon>
        <taxon>Myrmeleontinae</taxon>
        <taxon>Myrmeleon</taxon>
    </lineage>
</organism>
<evidence type="ECO:0000256" key="5">
    <source>
        <dbReference type="ARBA" id="ARBA00022547"/>
    </source>
</evidence>
<comment type="subcellular location">
    <subcellularLocation>
        <location evidence="1 12">Mitochondrion membrane</location>
        <topology evidence="1 12">Single-pass membrane protein</topology>
    </subcellularLocation>
</comment>
<geneLocation type="mitochondrion" evidence="14"/>
<evidence type="ECO:0000256" key="11">
    <source>
        <dbReference type="ARBA" id="ARBA00023136"/>
    </source>
</evidence>
<dbReference type="GO" id="GO:0045259">
    <property type="term" value="C:proton-transporting ATP synthase complex"/>
    <property type="evidence" value="ECO:0007669"/>
    <property type="project" value="UniProtKB-KW"/>
</dbReference>
<dbReference type="GO" id="GO:0031966">
    <property type="term" value="C:mitochondrial membrane"/>
    <property type="evidence" value="ECO:0007669"/>
    <property type="project" value="UniProtKB-SubCell"/>
</dbReference>
<evidence type="ECO:0000256" key="7">
    <source>
        <dbReference type="ARBA" id="ARBA00022781"/>
    </source>
</evidence>
<protein>
    <recommendedName>
        <fullName evidence="12">ATP synthase complex subunit 8</fullName>
    </recommendedName>
</protein>
<proteinExistence type="inferred from homology"/>
<evidence type="ECO:0000256" key="9">
    <source>
        <dbReference type="ARBA" id="ARBA00023065"/>
    </source>
</evidence>
<keyword evidence="8 13" id="KW-1133">Transmembrane helix</keyword>
<keyword evidence="6 12" id="KW-0812">Transmembrane</keyword>
<comment type="subunit">
    <text evidence="3">F-type ATPases have 2 components, CF(1) - the catalytic core - and CF(0) - the membrane proton channel.</text>
</comment>
<sequence length="52" mass="6449">MPQMSPLSWWMLFIYFIMLLIMFSIVNYYIFCYPPQKVESTSIITKSMNWKW</sequence>
<comment type="similarity">
    <text evidence="2 12">Belongs to the ATPase protein 8 family.</text>
</comment>
<keyword evidence="11 13" id="KW-0472">Membrane</keyword>
<dbReference type="Pfam" id="PF00895">
    <property type="entry name" value="ATP-synt_8"/>
    <property type="match status" value="1"/>
</dbReference>
<evidence type="ECO:0000256" key="13">
    <source>
        <dbReference type="SAM" id="Phobius"/>
    </source>
</evidence>
<evidence type="ECO:0000256" key="8">
    <source>
        <dbReference type="ARBA" id="ARBA00022989"/>
    </source>
</evidence>
<dbReference type="AlphaFoldDB" id="B6E4Y0"/>
<keyword evidence="10 12" id="KW-0496">Mitochondrion</keyword>
<keyword evidence="5 12" id="KW-0138">CF(0)</keyword>
<keyword evidence="9 12" id="KW-0406">Ion transport</keyword>
<gene>
    <name evidence="14" type="primary">ATP8</name>
</gene>
<reference evidence="14" key="1">
    <citation type="submission" date="2008-09" db="EMBL/GenBank/DDBJ databases">
        <title>Insect mitochondrial genomics 3: The complete mitochondrial genome sequences of representatives from two neuropteroid orders: a dobsonfly (Order Megaloptera), a giant lacewing and an owlfly (Order Neuroptera).</title>
        <authorList>
            <person name="Beckenbach A.T."/>
            <person name="Stewart J.B."/>
        </authorList>
    </citation>
    <scope>NUCLEOTIDE SEQUENCE</scope>
</reference>
<evidence type="ECO:0000313" key="14">
    <source>
        <dbReference type="EMBL" id="ACI29355.1"/>
    </source>
</evidence>
<evidence type="ECO:0000256" key="4">
    <source>
        <dbReference type="ARBA" id="ARBA00022448"/>
    </source>
</evidence>
<evidence type="ECO:0000256" key="1">
    <source>
        <dbReference type="ARBA" id="ARBA00004304"/>
    </source>
</evidence>
<evidence type="ECO:0000256" key="2">
    <source>
        <dbReference type="ARBA" id="ARBA00008892"/>
    </source>
</evidence>
<evidence type="ECO:0000256" key="10">
    <source>
        <dbReference type="ARBA" id="ARBA00023128"/>
    </source>
</evidence>
<dbReference type="GO" id="GO:0015986">
    <property type="term" value="P:proton motive force-driven ATP synthesis"/>
    <property type="evidence" value="ECO:0007669"/>
    <property type="project" value="InterPro"/>
</dbReference>
<dbReference type="EMBL" id="FJ207458">
    <property type="protein sequence ID" value="ACI29355.1"/>
    <property type="molecule type" value="Genomic_DNA"/>
</dbReference>